<evidence type="ECO:0000313" key="2">
    <source>
        <dbReference type="EMBL" id="KXS14296.1"/>
    </source>
</evidence>
<protein>
    <submittedName>
        <fullName evidence="2">Uncharacterized protein</fullName>
    </submittedName>
</protein>
<feature type="region of interest" description="Disordered" evidence="1">
    <location>
        <begin position="204"/>
        <end position="228"/>
    </location>
</feature>
<dbReference type="EMBL" id="KQ965770">
    <property type="protein sequence ID" value="KXS14296.1"/>
    <property type="molecule type" value="Genomic_DNA"/>
</dbReference>
<keyword evidence="3" id="KW-1185">Reference proteome</keyword>
<accession>A0A139ABX3</accession>
<gene>
    <name evidence="2" type="ORF">M427DRAFT_353135</name>
</gene>
<feature type="region of interest" description="Disordered" evidence="1">
    <location>
        <begin position="338"/>
        <end position="391"/>
    </location>
</feature>
<evidence type="ECO:0000256" key="1">
    <source>
        <dbReference type="SAM" id="MobiDB-lite"/>
    </source>
</evidence>
<dbReference type="OrthoDB" id="10493109at2759"/>
<evidence type="ECO:0000313" key="3">
    <source>
        <dbReference type="Proteomes" id="UP000070544"/>
    </source>
</evidence>
<reference evidence="2 3" key="1">
    <citation type="journal article" date="2015" name="Genome Biol. Evol.">
        <title>Phylogenomic analyses indicate that early fungi evolved digesting cell walls of algal ancestors of land plants.</title>
        <authorList>
            <person name="Chang Y."/>
            <person name="Wang S."/>
            <person name="Sekimoto S."/>
            <person name="Aerts A.L."/>
            <person name="Choi C."/>
            <person name="Clum A."/>
            <person name="LaButti K.M."/>
            <person name="Lindquist E.A."/>
            <person name="Yee Ngan C."/>
            <person name="Ohm R.A."/>
            <person name="Salamov A.A."/>
            <person name="Grigoriev I.V."/>
            <person name="Spatafora J.W."/>
            <person name="Berbee M.L."/>
        </authorList>
    </citation>
    <scope>NUCLEOTIDE SEQUENCE [LARGE SCALE GENOMIC DNA]</scope>
    <source>
        <strain evidence="2 3">JEL478</strain>
    </source>
</reference>
<dbReference type="AlphaFoldDB" id="A0A139ABX3"/>
<dbReference type="Proteomes" id="UP000070544">
    <property type="component" value="Unassembled WGS sequence"/>
</dbReference>
<feature type="compositionally biased region" description="Polar residues" evidence="1">
    <location>
        <begin position="343"/>
        <end position="367"/>
    </location>
</feature>
<organism evidence="2 3">
    <name type="scientific">Gonapodya prolifera (strain JEL478)</name>
    <name type="common">Monoblepharis prolifera</name>
    <dbReference type="NCBI Taxonomy" id="1344416"/>
    <lineage>
        <taxon>Eukaryota</taxon>
        <taxon>Fungi</taxon>
        <taxon>Fungi incertae sedis</taxon>
        <taxon>Chytridiomycota</taxon>
        <taxon>Chytridiomycota incertae sedis</taxon>
        <taxon>Monoblepharidomycetes</taxon>
        <taxon>Monoblepharidales</taxon>
        <taxon>Gonapodyaceae</taxon>
        <taxon>Gonapodya</taxon>
    </lineage>
</organism>
<sequence>MENDVWKREGMGDLRAMGLSSSVGDMVLEDGLEERERKLTFGGVRTRNGHSRSGVGFEAEWVHQTWKGNHVGRMYSKPKVTLLSTPTPRYSAAHGYQRHLLARHFNHHLFLPKDKHGHAVPGFGTDSRVTVRGNGYGPNNVPFVRYDEKLDEGTGGFHTDRPFDTVTMLSDARPPQPIPSVPRSVNLVGSSAFTLAMVNVERDVKHSHGWSPPPRPAKPDSGSTARQTVTATPPVISETAQTYNYKGYLKGSRVNKGVVVEVAQFSGTGYTNDSPTLAVSQWEQDPGRFTDTQGFPLPPVNNELPPIAVPKKVRDVYAKHPLVHMDEDGYVRDQRATDCLKSPPQNQPATVSSTHTAALPQSATSKPRTPPPPGKHVGQKTQTSGAVSDFRPNSAIFRADGREFATEARDHFTRHRIHRASACSVAKEVPTRSGFSLNNAYKQSGKVVPDAALYASIDPTLARALIHRERPFKGSAFESIVRN</sequence>
<proteinExistence type="predicted"/>
<name>A0A139ABX3_GONPJ</name>